<keyword evidence="1" id="KW-0472">Membrane</keyword>
<proteinExistence type="predicted"/>
<keyword evidence="1" id="KW-1133">Transmembrane helix</keyword>
<evidence type="ECO:0000313" key="2">
    <source>
        <dbReference type="EMBL" id="TNB55491.1"/>
    </source>
</evidence>
<dbReference type="AlphaFoldDB" id="A0AAX2UIS3"/>
<feature type="transmembrane region" description="Helical" evidence="1">
    <location>
        <begin position="104"/>
        <end position="126"/>
    </location>
</feature>
<evidence type="ECO:0008006" key="4">
    <source>
        <dbReference type="Google" id="ProtNLM"/>
    </source>
</evidence>
<dbReference type="KEGG" id="chv:CHELV3228_0199"/>
<keyword evidence="1" id="KW-0812">Transmembrane</keyword>
<dbReference type="GeneID" id="52036123"/>
<accession>A0AAX2UIS3</accession>
<reference evidence="2 3" key="1">
    <citation type="submission" date="2019-05" db="EMBL/GenBank/DDBJ databases">
        <title>Draft genomes of eight strains of Campylobacter helveticus isolated from cats and a dog in New Zealand.</title>
        <authorList>
            <person name="Bojanic K."/>
            <person name="Midwinter A.C."/>
            <person name="Biggs P.J."/>
            <person name="Acke E."/>
            <person name="Cornelius A.J."/>
            <person name="Marshall J.C."/>
        </authorList>
    </citation>
    <scope>NUCLEOTIDE SEQUENCE [LARGE SCALE GENOMIC DNA]</scope>
    <source>
        <strain evidence="2 3">ACP123b</strain>
    </source>
</reference>
<dbReference type="EMBL" id="VDBS01000076">
    <property type="protein sequence ID" value="TNB55491.1"/>
    <property type="molecule type" value="Genomic_DNA"/>
</dbReference>
<sequence length="145" mass="16175">MDFNTVLMSINDKLPRDGVASVVLKDKFEKLSEEGQKSAITQLSVLNLKSPALVFWVGTFLLGSFGVGRFMIGDMVLGFVRLGLTVLDVAIGIFYASSMNDFVGLLYGLLAVANWIWWIVDMFLVGKKLRKKNYEKISAVFDNLK</sequence>
<feature type="transmembrane region" description="Helical" evidence="1">
    <location>
        <begin position="53"/>
        <end position="72"/>
    </location>
</feature>
<name>A0AAX2UIS3_9BACT</name>
<comment type="caution">
    <text evidence="2">The sequence shown here is derived from an EMBL/GenBank/DDBJ whole genome shotgun (WGS) entry which is preliminary data.</text>
</comment>
<feature type="transmembrane region" description="Helical" evidence="1">
    <location>
        <begin position="79"/>
        <end position="98"/>
    </location>
</feature>
<dbReference type="RefSeq" id="WP_082199132.1">
    <property type="nucleotide sequence ID" value="NZ_CP020478.1"/>
</dbReference>
<evidence type="ECO:0000256" key="1">
    <source>
        <dbReference type="SAM" id="Phobius"/>
    </source>
</evidence>
<protein>
    <recommendedName>
        <fullName evidence="4">TM2 domain-containing protein</fullName>
    </recommendedName>
</protein>
<dbReference type="Proteomes" id="UP000306813">
    <property type="component" value="Unassembled WGS sequence"/>
</dbReference>
<gene>
    <name evidence="2" type="ORF">FDW42_09140</name>
</gene>
<evidence type="ECO:0000313" key="3">
    <source>
        <dbReference type="Proteomes" id="UP000306813"/>
    </source>
</evidence>
<organism evidence="2 3">
    <name type="scientific">Campylobacter helveticus</name>
    <dbReference type="NCBI Taxonomy" id="28898"/>
    <lineage>
        <taxon>Bacteria</taxon>
        <taxon>Pseudomonadati</taxon>
        <taxon>Campylobacterota</taxon>
        <taxon>Epsilonproteobacteria</taxon>
        <taxon>Campylobacterales</taxon>
        <taxon>Campylobacteraceae</taxon>
        <taxon>Campylobacter</taxon>
    </lineage>
</organism>